<gene>
    <name evidence="1" type="ORF">H5410_040877</name>
</gene>
<comment type="caution">
    <text evidence="1">The sequence shown here is derived from an EMBL/GenBank/DDBJ whole genome shotgun (WGS) entry which is preliminary data.</text>
</comment>
<dbReference type="Proteomes" id="UP000824120">
    <property type="component" value="Chromosome 8"/>
</dbReference>
<evidence type="ECO:0000313" key="1">
    <source>
        <dbReference type="EMBL" id="KAG5590363.1"/>
    </source>
</evidence>
<proteinExistence type="predicted"/>
<keyword evidence="2" id="KW-1185">Reference proteome</keyword>
<dbReference type="EMBL" id="JACXVP010000008">
    <property type="protein sequence ID" value="KAG5590363.1"/>
    <property type="molecule type" value="Genomic_DNA"/>
</dbReference>
<name>A0A9J5XQ15_SOLCO</name>
<organism evidence="1 2">
    <name type="scientific">Solanum commersonii</name>
    <name type="common">Commerson's wild potato</name>
    <name type="synonym">Commerson's nightshade</name>
    <dbReference type="NCBI Taxonomy" id="4109"/>
    <lineage>
        <taxon>Eukaryota</taxon>
        <taxon>Viridiplantae</taxon>
        <taxon>Streptophyta</taxon>
        <taxon>Embryophyta</taxon>
        <taxon>Tracheophyta</taxon>
        <taxon>Spermatophyta</taxon>
        <taxon>Magnoliopsida</taxon>
        <taxon>eudicotyledons</taxon>
        <taxon>Gunneridae</taxon>
        <taxon>Pentapetalae</taxon>
        <taxon>asterids</taxon>
        <taxon>lamiids</taxon>
        <taxon>Solanales</taxon>
        <taxon>Solanaceae</taxon>
        <taxon>Solanoideae</taxon>
        <taxon>Solaneae</taxon>
        <taxon>Solanum</taxon>
    </lineage>
</organism>
<dbReference type="OrthoDB" id="1306134at2759"/>
<evidence type="ECO:0000313" key="2">
    <source>
        <dbReference type="Proteomes" id="UP000824120"/>
    </source>
</evidence>
<reference evidence="1 2" key="1">
    <citation type="submission" date="2020-09" db="EMBL/GenBank/DDBJ databases">
        <title>De no assembly of potato wild relative species, Solanum commersonii.</title>
        <authorList>
            <person name="Cho K."/>
        </authorList>
    </citation>
    <scope>NUCLEOTIDE SEQUENCE [LARGE SCALE GENOMIC DNA]</scope>
    <source>
        <strain evidence="1">LZ3.2</strain>
        <tissue evidence="1">Leaf</tissue>
    </source>
</reference>
<protein>
    <submittedName>
        <fullName evidence="1">Uncharacterized protein</fullName>
    </submittedName>
</protein>
<dbReference type="AlphaFoldDB" id="A0A9J5XQ15"/>
<sequence>MTWTWFMQHSLELQNGERLKLISDMHKFEDQLQEIKKVDEEVGENSTNKYPPKTLCKAYLDTLCKNYVLDNNLTELFNDWILEARYKQIIWMLGDIIVKIMERFEEKSGCCEEYLKISKVSNVSGNVDNVYEVSEGPQAIKAMEHKKMIPMYEIDWYYSKGTTLAVYKHKLQPKAFEEDINCITPRPTQESQSEFQVASNSYIPVDYYDDEDPRLRPKKNSEEAYLTRLRNRQNPQEQIRSRVISFHGDKFGVSEPTNLSMTQTGLIWKGKDAFTTNQLRAQMIQNFMPRMGL</sequence>
<accession>A0A9J5XQ15</accession>